<evidence type="ECO:0000256" key="6">
    <source>
        <dbReference type="SAM" id="Phobius"/>
    </source>
</evidence>
<dbReference type="PANTHER" id="PTHR12428">
    <property type="entry name" value="OXA1"/>
    <property type="match status" value="1"/>
</dbReference>
<dbReference type="OrthoDB" id="2436667at2759"/>
<evidence type="ECO:0000256" key="2">
    <source>
        <dbReference type="ARBA" id="ARBA00009877"/>
    </source>
</evidence>
<dbReference type="PANTHER" id="PTHR12428:SF65">
    <property type="entry name" value="CYTOCHROME C OXIDASE ASSEMBLY PROTEIN COX18, MITOCHONDRIAL"/>
    <property type="match status" value="1"/>
</dbReference>
<comment type="subcellular location">
    <subcellularLocation>
        <location evidence="1">Membrane</location>
        <topology evidence="1">Multi-pass membrane protein</topology>
    </subcellularLocation>
</comment>
<keyword evidence="4 6" id="KW-1133">Transmembrane helix</keyword>
<proteinExistence type="inferred from homology"/>
<evidence type="ECO:0000256" key="3">
    <source>
        <dbReference type="ARBA" id="ARBA00022692"/>
    </source>
</evidence>
<dbReference type="EMBL" id="KN832972">
    <property type="protein sequence ID" value="KIM90894.1"/>
    <property type="molecule type" value="Genomic_DNA"/>
</dbReference>
<dbReference type="GO" id="GO:0005743">
    <property type="term" value="C:mitochondrial inner membrane"/>
    <property type="evidence" value="ECO:0007669"/>
    <property type="project" value="TreeGrafter"/>
</dbReference>
<reference evidence="8" key="2">
    <citation type="submission" date="2015-01" db="EMBL/GenBank/DDBJ databases">
        <title>Evolutionary Origins and Diversification of the Mycorrhizal Mutualists.</title>
        <authorList>
            <consortium name="DOE Joint Genome Institute"/>
            <consortium name="Mycorrhizal Genomics Consortium"/>
            <person name="Kohler A."/>
            <person name="Kuo A."/>
            <person name="Nagy L.G."/>
            <person name="Floudas D."/>
            <person name="Copeland A."/>
            <person name="Barry K.W."/>
            <person name="Cichocki N."/>
            <person name="Veneault-Fourrey C."/>
            <person name="LaButti K."/>
            <person name="Lindquist E.A."/>
            <person name="Lipzen A."/>
            <person name="Lundell T."/>
            <person name="Morin E."/>
            <person name="Murat C."/>
            <person name="Riley R."/>
            <person name="Ohm R."/>
            <person name="Sun H."/>
            <person name="Tunlid A."/>
            <person name="Henrissat B."/>
            <person name="Grigoriev I.V."/>
            <person name="Hibbett D.S."/>
            <person name="Martin F."/>
        </authorList>
    </citation>
    <scope>NUCLEOTIDE SEQUENCE [LARGE SCALE GENOMIC DNA]</scope>
    <source>
        <strain evidence="8">F 1598</strain>
    </source>
</reference>
<keyword evidence="8" id="KW-1185">Reference proteome</keyword>
<dbReference type="AlphaFoldDB" id="A0A0C3GGX0"/>
<organism evidence="7 8">
    <name type="scientific">Piloderma croceum (strain F 1598)</name>
    <dbReference type="NCBI Taxonomy" id="765440"/>
    <lineage>
        <taxon>Eukaryota</taxon>
        <taxon>Fungi</taxon>
        <taxon>Dikarya</taxon>
        <taxon>Basidiomycota</taxon>
        <taxon>Agaricomycotina</taxon>
        <taxon>Agaricomycetes</taxon>
        <taxon>Agaricomycetidae</taxon>
        <taxon>Atheliales</taxon>
        <taxon>Atheliaceae</taxon>
        <taxon>Piloderma</taxon>
    </lineage>
</organism>
<dbReference type="GO" id="GO:0033617">
    <property type="term" value="P:mitochondrial respiratory chain complex IV assembly"/>
    <property type="evidence" value="ECO:0007669"/>
    <property type="project" value="TreeGrafter"/>
</dbReference>
<protein>
    <submittedName>
        <fullName evidence="7">Uncharacterized protein</fullName>
    </submittedName>
</protein>
<dbReference type="HOGENOM" id="CLU_946550_0_0_1"/>
<feature type="transmembrane region" description="Helical" evidence="6">
    <location>
        <begin position="273"/>
        <end position="297"/>
    </location>
</feature>
<dbReference type="GO" id="GO:0032979">
    <property type="term" value="P:protein insertion into mitochondrial inner membrane from matrix"/>
    <property type="evidence" value="ECO:0007669"/>
    <property type="project" value="TreeGrafter"/>
</dbReference>
<reference evidence="7 8" key="1">
    <citation type="submission" date="2014-04" db="EMBL/GenBank/DDBJ databases">
        <authorList>
            <consortium name="DOE Joint Genome Institute"/>
            <person name="Kuo A."/>
            <person name="Tarkka M."/>
            <person name="Buscot F."/>
            <person name="Kohler A."/>
            <person name="Nagy L.G."/>
            <person name="Floudas D."/>
            <person name="Copeland A."/>
            <person name="Barry K.W."/>
            <person name="Cichocki N."/>
            <person name="Veneault-Fourrey C."/>
            <person name="LaButti K."/>
            <person name="Lindquist E.A."/>
            <person name="Lipzen A."/>
            <person name="Lundell T."/>
            <person name="Morin E."/>
            <person name="Murat C."/>
            <person name="Sun H."/>
            <person name="Tunlid A."/>
            <person name="Henrissat B."/>
            <person name="Grigoriev I.V."/>
            <person name="Hibbett D.S."/>
            <person name="Martin F."/>
            <person name="Nordberg H.P."/>
            <person name="Cantor M.N."/>
            <person name="Hua S.X."/>
        </authorList>
    </citation>
    <scope>NUCLEOTIDE SEQUENCE [LARGE SCALE GENOMIC DNA]</scope>
    <source>
        <strain evidence="7 8">F 1598</strain>
    </source>
</reference>
<keyword evidence="5 6" id="KW-0472">Membrane</keyword>
<feature type="transmembrane region" description="Helical" evidence="6">
    <location>
        <begin position="60"/>
        <end position="84"/>
    </location>
</feature>
<dbReference type="STRING" id="765440.A0A0C3GGX0"/>
<keyword evidence="3 6" id="KW-0812">Transmembrane</keyword>
<feature type="transmembrane region" description="Helical" evidence="6">
    <location>
        <begin position="218"/>
        <end position="238"/>
    </location>
</feature>
<dbReference type="Proteomes" id="UP000054166">
    <property type="component" value="Unassembled WGS sequence"/>
</dbReference>
<comment type="similarity">
    <text evidence="2">Belongs to the OXA1/ALB3/YidC family.</text>
</comment>
<evidence type="ECO:0000256" key="1">
    <source>
        <dbReference type="ARBA" id="ARBA00004141"/>
    </source>
</evidence>
<gene>
    <name evidence="7" type="ORF">PILCRDRAFT_811390</name>
</gene>
<evidence type="ECO:0000313" key="7">
    <source>
        <dbReference type="EMBL" id="KIM90894.1"/>
    </source>
</evidence>
<dbReference type="InterPro" id="IPR001708">
    <property type="entry name" value="YidC/ALB3/OXA1/COX18"/>
</dbReference>
<evidence type="ECO:0000256" key="4">
    <source>
        <dbReference type="ARBA" id="ARBA00022989"/>
    </source>
</evidence>
<dbReference type="InParanoid" id="A0A0C3GGX0"/>
<dbReference type="GO" id="GO:0032977">
    <property type="term" value="F:membrane insertase activity"/>
    <property type="evidence" value="ECO:0007669"/>
    <property type="project" value="InterPro"/>
</dbReference>
<evidence type="ECO:0000313" key="8">
    <source>
        <dbReference type="Proteomes" id="UP000054166"/>
    </source>
</evidence>
<feature type="transmembrane region" description="Helical" evidence="6">
    <location>
        <begin position="171"/>
        <end position="192"/>
    </location>
</feature>
<sequence>MFAAKRVLPPFYHRRSRLLLRTGHGPRKSLRTVFTSAVEPLAEGFLDLALTLPFPSSLPLYSTTIILFTVVSRLAFTVPISIWAQRRKCRVQEIVEPTLEAMEPKLREEILQNMQEDGTFNVSYEDYNNKKTRAALSLKYKGIWTKRIRKMLAVRRKQLLREHNCRPLGTYLLPIITQLPLFVGSTIVLGHLSQSPTPFDLESFLMLTSLSVADRTDMLPIILGCLTLANVESSNWFMTEADRRKKAMADARFEKAVRANEFRYEWSRLVKPALRFASVGRICIACLVPGSVVLYWVSSATFGLLQTFVFDYFSWRRQQQRPLAAPSSHPQSSRPSA</sequence>
<accession>A0A0C3GGX0</accession>
<name>A0A0C3GGX0_PILCF</name>
<evidence type="ECO:0000256" key="5">
    <source>
        <dbReference type="ARBA" id="ARBA00023136"/>
    </source>
</evidence>